<comment type="subunit">
    <text evidence="2 5">The avian keratins (F-ker, S-ker, C-ker and B-ker) are a complex mixture of very similar polypeptides.</text>
</comment>
<dbReference type="GO" id="GO:0005200">
    <property type="term" value="F:structural constituent of cytoskeleton"/>
    <property type="evidence" value="ECO:0007669"/>
    <property type="project" value="InterPro"/>
</dbReference>
<reference evidence="6 7" key="1">
    <citation type="submission" date="2019-09" db="EMBL/GenBank/DDBJ databases">
        <title>Bird 10,000 Genomes (B10K) Project - Family phase.</title>
        <authorList>
            <person name="Zhang G."/>
        </authorList>
    </citation>
    <scope>NUCLEOTIDE SEQUENCE [LARGE SCALE GENOMIC DNA]</scope>
    <source>
        <strain evidence="6">B10K-DU-012-58</strain>
        <tissue evidence="6">Muscle</tissue>
    </source>
</reference>
<dbReference type="InterPro" id="IPR003461">
    <property type="entry name" value="Keratin"/>
</dbReference>
<proteinExistence type="inferred from homology"/>
<dbReference type="EMBL" id="VYZV01045817">
    <property type="protein sequence ID" value="NXS76928.1"/>
    <property type="molecule type" value="Genomic_DNA"/>
</dbReference>
<evidence type="ECO:0000256" key="3">
    <source>
        <dbReference type="ARBA" id="ARBA00022744"/>
    </source>
</evidence>
<dbReference type="GO" id="GO:0005882">
    <property type="term" value="C:intermediate filament"/>
    <property type="evidence" value="ECO:0007669"/>
    <property type="project" value="UniProtKB-KW"/>
</dbReference>
<name>A0A7L2X4R0_PANHA</name>
<evidence type="ECO:0000313" key="7">
    <source>
        <dbReference type="Proteomes" id="UP000580171"/>
    </source>
</evidence>
<evidence type="ECO:0000256" key="2">
    <source>
        <dbReference type="ARBA" id="ARBA00011806"/>
    </source>
</evidence>
<comment type="similarity">
    <text evidence="1 5">Belongs to the avian keratin family.</text>
</comment>
<accession>A0A7L2X4R0</accession>
<dbReference type="PANTHER" id="PTHR31203:SF1">
    <property type="entry name" value="BETA-KERATIN-RELATED PROTEIN-RELATED"/>
    <property type="match status" value="1"/>
</dbReference>
<evidence type="ECO:0000256" key="1">
    <source>
        <dbReference type="ARBA" id="ARBA00008702"/>
    </source>
</evidence>
<keyword evidence="7" id="KW-1185">Reference proteome</keyword>
<evidence type="ECO:0000313" key="6">
    <source>
        <dbReference type="EMBL" id="NXS76928.1"/>
    </source>
</evidence>
<dbReference type="AlphaFoldDB" id="A0A7L2X4R0"/>
<feature type="non-terminal residue" evidence="6">
    <location>
        <position position="1"/>
    </location>
</feature>
<sequence length="96" mass="10200">YSCDVQCPQPLSTSCNDPCVVSCGASRVIIYPPPIIVTFPGPILSMYPQETVVRSSAALEEGAPAPLTSLRAEVLCSEPPAESFVPKYAPQCTPRC</sequence>
<dbReference type="Proteomes" id="UP000580171">
    <property type="component" value="Unassembled WGS sequence"/>
</dbReference>
<protein>
    <recommendedName>
        <fullName evidence="5">Keratin</fullName>
    </recommendedName>
</protein>
<dbReference type="PANTHER" id="PTHR31203">
    <property type="entry name" value="BETA-KERATIN-RELATED PROTEIN-RELATED"/>
    <property type="match status" value="1"/>
</dbReference>
<dbReference type="OrthoDB" id="9380305at2759"/>
<dbReference type="Pfam" id="PF02422">
    <property type="entry name" value="Keratin"/>
    <property type="match status" value="1"/>
</dbReference>
<keyword evidence="4" id="KW-0007">Acetylation</keyword>
<evidence type="ECO:0000256" key="5">
    <source>
        <dbReference type="RuleBase" id="RU364002"/>
    </source>
</evidence>
<feature type="non-terminal residue" evidence="6">
    <location>
        <position position="96"/>
    </location>
</feature>
<evidence type="ECO:0000256" key="4">
    <source>
        <dbReference type="ARBA" id="ARBA00022990"/>
    </source>
</evidence>
<gene>
    <name evidence="6" type="primary">Bkj_3</name>
    <name evidence="6" type="ORF">PANHAL_R03908</name>
</gene>
<comment type="caution">
    <text evidence="6">The sequence shown here is derived from an EMBL/GenBank/DDBJ whole genome shotgun (WGS) entry which is preliminary data.</text>
</comment>
<organism evidence="6 7">
    <name type="scientific">Pandion haliaetus</name>
    <name type="common">Osprey</name>
    <name type="synonym">Falco haliaetus</name>
    <dbReference type="NCBI Taxonomy" id="56262"/>
    <lineage>
        <taxon>Eukaryota</taxon>
        <taxon>Metazoa</taxon>
        <taxon>Chordata</taxon>
        <taxon>Craniata</taxon>
        <taxon>Vertebrata</taxon>
        <taxon>Euteleostomi</taxon>
        <taxon>Archelosauria</taxon>
        <taxon>Archosauria</taxon>
        <taxon>Dinosauria</taxon>
        <taxon>Saurischia</taxon>
        <taxon>Theropoda</taxon>
        <taxon>Coelurosauria</taxon>
        <taxon>Aves</taxon>
        <taxon>Neognathae</taxon>
        <taxon>Neoaves</taxon>
        <taxon>Telluraves</taxon>
        <taxon>Accipitrimorphae</taxon>
        <taxon>Accipitriformes</taxon>
        <taxon>Pandionidae</taxon>
        <taxon>Pandion</taxon>
    </lineage>
</organism>
<keyword evidence="3 5" id="KW-0416">Keratin</keyword>